<evidence type="ECO:0000256" key="2">
    <source>
        <dbReference type="ARBA" id="ARBA00009995"/>
    </source>
</evidence>
<evidence type="ECO:0000256" key="9">
    <source>
        <dbReference type="ARBA" id="ARBA00023136"/>
    </source>
</evidence>
<name>A0AAN5ICB7_9BILA</name>
<evidence type="ECO:0000256" key="11">
    <source>
        <dbReference type="ARBA" id="ARBA00047475"/>
    </source>
</evidence>
<keyword evidence="5" id="KW-0808">Transferase</keyword>
<comment type="subcellular location">
    <subcellularLocation>
        <location evidence="1">Membrane</location>
        <topology evidence="1">Single-pass membrane protein</topology>
    </subcellularLocation>
</comment>
<dbReference type="InterPro" id="IPR050271">
    <property type="entry name" value="UDP-glycosyltransferase"/>
</dbReference>
<accession>A0AAN5ICB7</accession>
<dbReference type="EC" id="2.4.1.17" evidence="3"/>
<evidence type="ECO:0000256" key="7">
    <source>
        <dbReference type="ARBA" id="ARBA00022729"/>
    </source>
</evidence>
<evidence type="ECO:0000256" key="4">
    <source>
        <dbReference type="ARBA" id="ARBA00022676"/>
    </source>
</evidence>
<evidence type="ECO:0000313" key="14">
    <source>
        <dbReference type="Proteomes" id="UP001328107"/>
    </source>
</evidence>
<feature type="transmembrane region" description="Helical" evidence="12">
    <location>
        <begin position="489"/>
        <end position="508"/>
    </location>
</feature>
<dbReference type="Pfam" id="PF00201">
    <property type="entry name" value="UDPGT"/>
    <property type="match status" value="1"/>
</dbReference>
<keyword evidence="6 12" id="KW-0812">Transmembrane</keyword>
<comment type="similarity">
    <text evidence="2">Belongs to the UDP-glycosyltransferase family.</text>
</comment>
<evidence type="ECO:0000256" key="12">
    <source>
        <dbReference type="SAM" id="Phobius"/>
    </source>
</evidence>
<keyword evidence="9 12" id="KW-0472">Membrane</keyword>
<keyword evidence="4" id="KW-0328">Glycosyltransferase</keyword>
<dbReference type="AlphaFoldDB" id="A0AAN5ICB7"/>
<sequence>MHCMIEWIEMGLRLLLFFSLLSFSLAAQILFINTWHSKSHQGTMKNVMQKLVHRNHTVAILNLAFSHLGSAGKGVEMYTSIVSPQDVNADMSTVADLFWNEEMVPWIYAVPCTIAEAFLKYSLESEALNKVLSIPWDVALVDELFASAGGAIAESLNRRHGTKTAIYATTEFYDVFSQHRGLGRNPVVVPNHYVRGFDLQSRVDHFYYRLKQTTDAMIEVFFHPIVDHVHSMAGGHLDVQLTLSTMYKRSLVTITDFPRSLRRPTTTDHRVVPTGEYCSPASPLDESYRSFVEDPSSKGTIYVAFGSLVQWDSGPKEIPLAFIRAFNQLRDYRIIWTYSGRKLEEKMGDHILITKWAPQNDILAHKNTLMFVTHGGLKSIKEGICSSVPLLMMPFFADQMMIASIAVEKGIAMNVYKKNATEVEMLSKIRQVLDKSEEMKRNVIKYRSIFLDNIIDPVLEGAFRIERLVRADEDQFRKYTQIKGGFQSWIQFLYLDLAIIPFIAVVLLSK</sequence>
<comment type="catalytic activity">
    <reaction evidence="11">
        <text>glucuronate acceptor + UDP-alpha-D-glucuronate = acceptor beta-D-glucuronoside + UDP + H(+)</text>
        <dbReference type="Rhea" id="RHEA:21032"/>
        <dbReference type="ChEBI" id="CHEBI:15378"/>
        <dbReference type="ChEBI" id="CHEBI:58052"/>
        <dbReference type="ChEBI" id="CHEBI:58223"/>
        <dbReference type="ChEBI" id="CHEBI:132367"/>
        <dbReference type="ChEBI" id="CHEBI:132368"/>
        <dbReference type="EC" id="2.4.1.17"/>
    </reaction>
</comment>
<dbReference type="CDD" id="cd03784">
    <property type="entry name" value="GT1_Gtf-like"/>
    <property type="match status" value="1"/>
</dbReference>
<evidence type="ECO:0000256" key="1">
    <source>
        <dbReference type="ARBA" id="ARBA00004167"/>
    </source>
</evidence>
<dbReference type="Proteomes" id="UP001328107">
    <property type="component" value="Unassembled WGS sequence"/>
</dbReference>
<evidence type="ECO:0000256" key="8">
    <source>
        <dbReference type="ARBA" id="ARBA00022989"/>
    </source>
</evidence>
<protein>
    <recommendedName>
        <fullName evidence="3">glucuronosyltransferase</fullName>
        <ecNumber evidence="3">2.4.1.17</ecNumber>
    </recommendedName>
</protein>
<dbReference type="FunFam" id="3.40.50.2000:FF:000118">
    <property type="entry name" value="UDP-glucuronosyltransferase"/>
    <property type="match status" value="1"/>
</dbReference>
<keyword evidence="8 12" id="KW-1133">Transmembrane helix</keyword>
<dbReference type="EMBL" id="BTRK01000006">
    <property type="protein sequence ID" value="GMR59414.1"/>
    <property type="molecule type" value="Genomic_DNA"/>
</dbReference>
<evidence type="ECO:0000256" key="10">
    <source>
        <dbReference type="ARBA" id="ARBA00023180"/>
    </source>
</evidence>
<dbReference type="GO" id="GO:0015020">
    <property type="term" value="F:glucuronosyltransferase activity"/>
    <property type="evidence" value="ECO:0007669"/>
    <property type="project" value="UniProtKB-EC"/>
</dbReference>
<evidence type="ECO:0000256" key="5">
    <source>
        <dbReference type="ARBA" id="ARBA00022679"/>
    </source>
</evidence>
<dbReference type="PANTHER" id="PTHR48043:SF119">
    <property type="entry name" value="UDP-GLUCURONOSYLTRANSFERASE"/>
    <property type="match status" value="1"/>
</dbReference>
<evidence type="ECO:0000256" key="6">
    <source>
        <dbReference type="ARBA" id="ARBA00022692"/>
    </source>
</evidence>
<keyword evidence="10" id="KW-0325">Glycoprotein</keyword>
<keyword evidence="7" id="KW-0732">Signal</keyword>
<evidence type="ECO:0000313" key="13">
    <source>
        <dbReference type="EMBL" id="GMR59414.1"/>
    </source>
</evidence>
<dbReference type="Gene3D" id="3.40.50.2000">
    <property type="entry name" value="Glycogen Phosphorylase B"/>
    <property type="match status" value="1"/>
</dbReference>
<dbReference type="InterPro" id="IPR002213">
    <property type="entry name" value="UDP_glucos_trans"/>
</dbReference>
<evidence type="ECO:0000256" key="3">
    <source>
        <dbReference type="ARBA" id="ARBA00012544"/>
    </source>
</evidence>
<dbReference type="SUPFAM" id="SSF53756">
    <property type="entry name" value="UDP-Glycosyltransferase/glycogen phosphorylase"/>
    <property type="match status" value="1"/>
</dbReference>
<keyword evidence="14" id="KW-1185">Reference proteome</keyword>
<comment type="caution">
    <text evidence="13">The sequence shown here is derived from an EMBL/GenBank/DDBJ whole genome shotgun (WGS) entry which is preliminary data.</text>
</comment>
<dbReference type="GO" id="GO:0016020">
    <property type="term" value="C:membrane"/>
    <property type="evidence" value="ECO:0007669"/>
    <property type="project" value="UniProtKB-SubCell"/>
</dbReference>
<gene>
    <name evidence="13" type="ORF">PMAYCL1PPCAC_29609</name>
</gene>
<proteinExistence type="inferred from homology"/>
<reference evidence="14" key="1">
    <citation type="submission" date="2022-10" db="EMBL/GenBank/DDBJ databases">
        <title>Genome assembly of Pristionchus species.</title>
        <authorList>
            <person name="Yoshida K."/>
            <person name="Sommer R.J."/>
        </authorList>
    </citation>
    <scope>NUCLEOTIDE SEQUENCE [LARGE SCALE GENOMIC DNA]</scope>
    <source>
        <strain evidence="14">RS5460</strain>
    </source>
</reference>
<organism evidence="13 14">
    <name type="scientific">Pristionchus mayeri</name>
    <dbReference type="NCBI Taxonomy" id="1317129"/>
    <lineage>
        <taxon>Eukaryota</taxon>
        <taxon>Metazoa</taxon>
        <taxon>Ecdysozoa</taxon>
        <taxon>Nematoda</taxon>
        <taxon>Chromadorea</taxon>
        <taxon>Rhabditida</taxon>
        <taxon>Rhabditina</taxon>
        <taxon>Diplogasteromorpha</taxon>
        <taxon>Diplogasteroidea</taxon>
        <taxon>Neodiplogasteridae</taxon>
        <taxon>Pristionchus</taxon>
    </lineage>
</organism>
<dbReference type="PANTHER" id="PTHR48043">
    <property type="entry name" value="EG:EG0003.4 PROTEIN-RELATED"/>
    <property type="match status" value="1"/>
</dbReference>